<accession>A0ABR3A4V5</accession>
<keyword evidence="2" id="KW-1133">Transmembrane helix</keyword>
<sequence length="674" mass="75188">MMRKPTLLHTAKFKPRRDEQDESNFELEDVKKTEGDARFDEEAPIWNAYLKEAERFDNDMIGGFQDTIDSVLIFAALSAGVIATFVAQTSQALEPDQAQITNRLLVEQVIPLLRAAGNATAISLIPPPSDGPDSTTPTHSTADVAINALGYLSLALSVGTAVVSVLVKQWLQLYVAAATGSNQDRALTRHLRYASLHKWRLPEVVGILPLLLHLALGIFALGIVVFVNDLDPSVGYMVIIVMIGVFSIYVATVLFTALAVDSPYRIPIVYRPIHTLLRLFEKGWFAIRRLLGMGRQKIAFRPSAETPSLRPTQINPMQHGEKERMVIACGAIVWLNSTSTSGNVQRLVAETIARLGPPPPQSHSSWEAWVRRHGDSLKTLFTPALMNTVWTCITPSRTHTDPICDYPTCSAILDTLQNIYAVDPTLVDYQDGLRYAFQKAEETCSDRYMDYLVRERRINVAELGVGIGLDVSWTRQNEASQTDISEISVRLGDQTTSAKWSLVVLKRLRASEHEVGGVIVDMPGTDKVRAVLTFETGNEPDENVYTHKPYTARPARTVHYPPEEVDSITTYKLWKGECSPEDLVDLLRVDPKRNNTEKDFAHAHIPDRESTRYTHVYSIDFADHPTLIDFGAVLQLVSCYGEQHRRSTPLVGSCSFFVAAVFKALRSCKSNQWK</sequence>
<dbReference type="InterPro" id="IPR045338">
    <property type="entry name" value="DUF6535"/>
</dbReference>
<feature type="transmembrane region" description="Helical" evidence="2">
    <location>
        <begin position="204"/>
        <end position="227"/>
    </location>
</feature>
<protein>
    <recommendedName>
        <fullName evidence="3">DUF6535 domain-containing protein</fullName>
    </recommendedName>
</protein>
<feature type="transmembrane region" description="Helical" evidence="2">
    <location>
        <begin position="144"/>
        <end position="167"/>
    </location>
</feature>
<comment type="caution">
    <text evidence="4">The sequence shown here is derived from an EMBL/GenBank/DDBJ whole genome shotgun (WGS) entry which is preliminary data.</text>
</comment>
<evidence type="ECO:0000259" key="3">
    <source>
        <dbReference type="Pfam" id="PF20153"/>
    </source>
</evidence>
<keyword evidence="2" id="KW-0812">Transmembrane</keyword>
<organism evidence="4 5">
    <name type="scientific">Marasmius tenuissimus</name>
    <dbReference type="NCBI Taxonomy" id="585030"/>
    <lineage>
        <taxon>Eukaryota</taxon>
        <taxon>Fungi</taxon>
        <taxon>Dikarya</taxon>
        <taxon>Basidiomycota</taxon>
        <taxon>Agaricomycotina</taxon>
        <taxon>Agaricomycetes</taxon>
        <taxon>Agaricomycetidae</taxon>
        <taxon>Agaricales</taxon>
        <taxon>Marasmiineae</taxon>
        <taxon>Marasmiaceae</taxon>
        <taxon>Marasmius</taxon>
    </lineage>
</organism>
<feature type="region of interest" description="Disordered" evidence="1">
    <location>
        <begin position="1"/>
        <end position="26"/>
    </location>
</feature>
<reference evidence="4 5" key="1">
    <citation type="submission" date="2024-05" db="EMBL/GenBank/DDBJ databases">
        <title>A draft genome resource for the thread blight pathogen Marasmius tenuissimus strain MS-2.</title>
        <authorList>
            <person name="Yulfo-Soto G.E."/>
            <person name="Baruah I.K."/>
            <person name="Amoako-Attah I."/>
            <person name="Bukari Y."/>
            <person name="Meinhardt L.W."/>
            <person name="Bailey B.A."/>
            <person name="Cohen S.P."/>
        </authorList>
    </citation>
    <scope>NUCLEOTIDE SEQUENCE [LARGE SCALE GENOMIC DNA]</scope>
    <source>
        <strain evidence="4 5">MS-2</strain>
    </source>
</reference>
<evidence type="ECO:0000256" key="1">
    <source>
        <dbReference type="SAM" id="MobiDB-lite"/>
    </source>
</evidence>
<evidence type="ECO:0000313" key="5">
    <source>
        <dbReference type="Proteomes" id="UP001437256"/>
    </source>
</evidence>
<name>A0ABR3A4V5_9AGAR</name>
<gene>
    <name evidence="4" type="ORF">AAF712_004447</name>
</gene>
<dbReference type="Pfam" id="PF20153">
    <property type="entry name" value="DUF6535"/>
    <property type="match status" value="1"/>
</dbReference>
<keyword evidence="5" id="KW-1185">Reference proteome</keyword>
<feature type="domain" description="DUF6535" evidence="3">
    <location>
        <begin position="46"/>
        <end position="227"/>
    </location>
</feature>
<feature type="transmembrane region" description="Helical" evidence="2">
    <location>
        <begin position="233"/>
        <end position="260"/>
    </location>
</feature>
<proteinExistence type="predicted"/>
<keyword evidence="2" id="KW-0472">Membrane</keyword>
<dbReference type="EMBL" id="JBBXMP010000018">
    <property type="protein sequence ID" value="KAL0068369.1"/>
    <property type="molecule type" value="Genomic_DNA"/>
</dbReference>
<evidence type="ECO:0000256" key="2">
    <source>
        <dbReference type="SAM" id="Phobius"/>
    </source>
</evidence>
<dbReference type="Proteomes" id="UP001437256">
    <property type="component" value="Unassembled WGS sequence"/>
</dbReference>
<evidence type="ECO:0000313" key="4">
    <source>
        <dbReference type="EMBL" id="KAL0068369.1"/>
    </source>
</evidence>